<keyword evidence="1" id="KW-0732">Signal</keyword>
<comment type="caution">
    <text evidence="2">The sequence shown here is derived from an EMBL/GenBank/DDBJ whole genome shotgun (WGS) entry which is preliminary data.</text>
</comment>
<organism evidence="2 4">
    <name type="scientific">Rotaria socialis</name>
    <dbReference type="NCBI Taxonomy" id="392032"/>
    <lineage>
        <taxon>Eukaryota</taxon>
        <taxon>Metazoa</taxon>
        <taxon>Spiralia</taxon>
        <taxon>Gnathifera</taxon>
        <taxon>Rotifera</taxon>
        <taxon>Eurotatoria</taxon>
        <taxon>Bdelloidea</taxon>
        <taxon>Philodinida</taxon>
        <taxon>Philodinidae</taxon>
        <taxon>Rotaria</taxon>
    </lineage>
</organism>
<evidence type="ECO:0000256" key="1">
    <source>
        <dbReference type="ARBA" id="ARBA00022729"/>
    </source>
</evidence>
<sequence>MLSNDVSILFGYGNGSFANQITYSTGSDGRAVVVGDSNKDTRLDIVAINYMSNDISVLLGYGNDSFANKITYYIGFSSSSIAVGDLNNTILEYSTDSSSFSITVADFNNDTRLDIVVANSASGNISIFLGYGNGSFANQTTYSTERDSYPYFVAVVDFNNDTTLDIVVVNQGSNSLGTFLGYGDGTFSSMTLISMGYGSVPFSVLIGDFNHDRNM</sequence>
<dbReference type="InterPro" id="IPR028994">
    <property type="entry name" value="Integrin_alpha_N"/>
</dbReference>
<dbReference type="AlphaFoldDB" id="A0A818M7X2"/>
<name>A0A818M7X2_9BILA</name>
<gene>
    <name evidence="2" type="ORF">KIK155_LOCUS20323</name>
    <name evidence="3" type="ORF">TOA249_LOCUS28584</name>
</gene>
<dbReference type="Proteomes" id="UP000663838">
    <property type="component" value="Unassembled WGS sequence"/>
</dbReference>
<evidence type="ECO:0000313" key="4">
    <source>
        <dbReference type="Proteomes" id="UP000663865"/>
    </source>
</evidence>
<dbReference type="Proteomes" id="UP000663865">
    <property type="component" value="Unassembled WGS sequence"/>
</dbReference>
<protein>
    <recommendedName>
        <fullName evidence="5">VCBS repeat-containing protein</fullName>
    </recommendedName>
</protein>
<proteinExistence type="predicted"/>
<evidence type="ECO:0008006" key="5">
    <source>
        <dbReference type="Google" id="ProtNLM"/>
    </source>
</evidence>
<evidence type="ECO:0000313" key="3">
    <source>
        <dbReference type="EMBL" id="CAF4872317.1"/>
    </source>
</evidence>
<dbReference type="SUPFAM" id="SSF69318">
    <property type="entry name" value="Integrin alpha N-terminal domain"/>
    <property type="match status" value="1"/>
</dbReference>
<dbReference type="Pfam" id="PF13517">
    <property type="entry name" value="FG-GAP_3"/>
    <property type="match status" value="1"/>
</dbReference>
<dbReference type="EMBL" id="CAJNYV010003568">
    <property type="protein sequence ID" value="CAF3588572.1"/>
    <property type="molecule type" value="Genomic_DNA"/>
</dbReference>
<dbReference type="PANTHER" id="PTHR46580">
    <property type="entry name" value="SENSOR KINASE-RELATED"/>
    <property type="match status" value="1"/>
</dbReference>
<accession>A0A818M7X2</accession>
<dbReference type="EMBL" id="CAJOBS010004035">
    <property type="protein sequence ID" value="CAF4872317.1"/>
    <property type="molecule type" value="Genomic_DNA"/>
</dbReference>
<evidence type="ECO:0000313" key="2">
    <source>
        <dbReference type="EMBL" id="CAF3588572.1"/>
    </source>
</evidence>
<dbReference type="PANTHER" id="PTHR46580:SF4">
    <property type="entry name" value="ATP_GTP-BINDING PROTEIN"/>
    <property type="match status" value="1"/>
</dbReference>
<reference evidence="2" key="1">
    <citation type="submission" date="2021-02" db="EMBL/GenBank/DDBJ databases">
        <authorList>
            <person name="Nowell W R."/>
        </authorList>
    </citation>
    <scope>NUCLEOTIDE SEQUENCE</scope>
</reference>
<dbReference type="Gene3D" id="2.130.10.130">
    <property type="entry name" value="Integrin alpha, N-terminal"/>
    <property type="match status" value="1"/>
</dbReference>
<dbReference type="InterPro" id="IPR013517">
    <property type="entry name" value="FG-GAP"/>
</dbReference>